<evidence type="ECO:0000313" key="2">
    <source>
        <dbReference type="EMBL" id="MEN3068635.1"/>
    </source>
</evidence>
<dbReference type="PANTHER" id="PTHR48079:SF6">
    <property type="entry name" value="NAD(P)-BINDING DOMAIN-CONTAINING PROTEIN-RELATED"/>
    <property type="match status" value="1"/>
</dbReference>
<feature type="domain" description="NAD-dependent epimerase/dehydratase" evidence="1">
    <location>
        <begin position="8"/>
        <end position="229"/>
    </location>
</feature>
<name>A0ABU9YY67_9RHOO</name>
<comment type="caution">
    <text evidence="2">The sequence shown here is derived from an EMBL/GenBank/DDBJ whole genome shotgun (WGS) entry which is preliminary data.</text>
</comment>
<dbReference type="InterPro" id="IPR051783">
    <property type="entry name" value="NAD(P)-dependent_oxidoreduct"/>
</dbReference>
<evidence type="ECO:0000259" key="1">
    <source>
        <dbReference type="Pfam" id="PF01370"/>
    </source>
</evidence>
<dbReference type="InterPro" id="IPR036291">
    <property type="entry name" value="NAD(P)-bd_dom_sf"/>
</dbReference>
<evidence type="ECO:0000313" key="3">
    <source>
        <dbReference type="Proteomes" id="UP001410394"/>
    </source>
</evidence>
<dbReference type="Pfam" id="PF01370">
    <property type="entry name" value="Epimerase"/>
    <property type="match status" value="1"/>
</dbReference>
<sequence length="339" mass="36811">MTNTANTALVLGASGGIGGEVARQLCEAGWQVRALQRNLGAPSLQRDGMTWFDGDAMQRADVLRAAEGCAVIVHAVNPPGYRRWAQLVLPMLDNSLAAARANGATIVLPGTVYNYGPDVFPLIHDDAPQRPLTRKGAIRVELERRLQAAAEAGEARVIIVRAGDFFGPRVRNSWFSQAMVKPGRSVSAVNLPASAGVGHQFAYVPDVARCMLRLLAMRAQLPAFARYNMAGHWDADGRTLGRAIQRVVGRHGAPKPRLQAFAWWQVRLAAPFIATLREILEMRYLWQREVRLDNSGLRAVLGEEPHTPLDEAIEASLIGIGCLPAPAHDKRDKTAAASA</sequence>
<dbReference type="SUPFAM" id="SSF51735">
    <property type="entry name" value="NAD(P)-binding Rossmann-fold domains"/>
    <property type="match status" value="1"/>
</dbReference>
<reference evidence="2 3" key="1">
    <citation type="journal article" date="2018" name="Int. J. Syst. Evol. Microbiol.">
        <title>Uliginosibacterium sediminicola sp. nov., isolated from freshwater sediment.</title>
        <authorList>
            <person name="Hwang W.M."/>
            <person name="Kim S.M."/>
            <person name="Kang K."/>
            <person name="Ahn T.Y."/>
        </authorList>
    </citation>
    <scope>NUCLEOTIDE SEQUENCE [LARGE SCALE GENOMIC DNA]</scope>
    <source>
        <strain evidence="2 3">M1-21</strain>
    </source>
</reference>
<organism evidence="2 3">
    <name type="scientific">Uliginosibacterium sediminicola</name>
    <dbReference type="NCBI Taxonomy" id="2024550"/>
    <lineage>
        <taxon>Bacteria</taxon>
        <taxon>Pseudomonadati</taxon>
        <taxon>Pseudomonadota</taxon>
        <taxon>Betaproteobacteria</taxon>
        <taxon>Rhodocyclales</taxon>
        <taxon>Zoogloeaceae</taxon>
        <taxon>Uliginosibacterium</taxon>
    </lineage>
</organism>
<gene>
    <name evidence="2" type="ORF">ABDB84_09110</name>
</gene>
<dbReference type="Proteomes" id="UP001410394">
    <property type="component" value="Unassembled WGS sequence"/>
</dbReference>
<dbReference type="PANTHER" id="PTHR48079">
    <property type="entry name" value="PROTEIN YEEZ"/>
    <property type="match status" value="1"/>
</dbReference>
<proteinExistence type="predicted"/>
<dbReference type="RefSeq" id="WP_345919406.1">
    <property type="nucleotide sequence ID" value="NZ_JBDIVE010000004.1"/>
</dbReference>
<protein>
    <submittedName>
        <fullName evidence="2">NAD-dependent epimerase/dehydratase family protein</fullName>
    </submittedName>
</protein>
<accession>A0ABU9YY67</accession>
<dbReference type="InterPro" id="IPR001509">
    <property type="entry name" value="Epimerase_deHydtase"/>
</dbReference>
<dbReference type="Gene3D" id="3.40.50.720">
    <property type="entry name" value="NAD(P)-binding Rossmann-like Domain"/>
    <property type="match status" value="1"/>
</dbReference>
<keyword evidence="3" id="KW-1185">Reference proteome</keyword>
<dbReference type="EMBL" id="JBDIVE010000004">
    <property type="protein sequence ID" value="MEN3068635.1"/>
    <property type="molecule type" value="Genomic_DNA"/>
</dbReference>